<dbReference type="Proteomes" id="UP001175261">
    <property type="component" value="Unassembled WGS sequence"/>
</dbReference>
<keyword evidence="7" id="KW-1185">Reference proteome</keyword>
<proteinExistence type="inferred from homology"/>
<keyword evidence="2" id="KW-0479">Metal-binding</keyword>
<comment type="caution">
    <text evidence="6">The sequence shown here is derived from an EMBL/GenBank/DDBJ whole genome shotgun (WGS) entry which is preliminary data.</text>
</comment>
<evidence type="ECO:0000256" key="3">
    <source>
        <dbReference type="ARBA" id="ARBA00022833"/>
    </source>
</evidence>
<evidence type="ECO:0000313" key="6">
    <source>
        <dbReference type="EMBL" id="KAK0388847.1"/>
    </source>
</evidence>
<evidence type="ECO:0000256" key="4">
    <source>
        <dbReference type="ARBA" id="ARBA00023239"/>
    </source>
</evidence>
<dbReference type="GO" id="GO:0046872">
    <property type="term" value="F:metal ion binding"/>
    <property type="evidence" value="ECO:0007669"/>
    <property type="project" value="UniProtKB-KW"/>
</dbReference>
<dbReference type="PROSITE" id="PS51891">
    <property type="entry name" value="CENP_V_GFA"/>
    <property type="match status" value="1"/>
</dbReference>
<dbReference type="PANTHER" id="PTHR33337">
    <property type="entry name" value="GFA DOMAIN-CONTAINING PROTEIN"/>
    <property type="match status" value="1"/>
</dbReference>
<accession>A0AA39L9A7</accession>
<evidence type="ECO:0000313" key="7">
    <source>
        <dbReference type="Proteomes" id="UP001175261"/>
    </source>
</evidence>
<sequence>MPTSTRRAEGAWRYEPPYVRPEEATSGEGNPFEKKIMGSCHCEMVQFWITRDKPLTAKFCHCSDCKIIHGAPFQWAAIVHKSDIAFVKGADNLNFLNSGTDKPTHELPCKVRCSNCGSLLMDEGRNMCLLFPTVLRMDREELVKNFYPDMHIFYDQRIVDIPDGKPKWAGLDEKSEKLDLP</sequence>
<dbReference type="InterPro" id="IPR006913">
    <property type="entry name" value="CENP-V/GFA"/>
</dbReference>
<dbReference type="AlphaFoldDB" id="A0AA39L9A7"/>
<name>A0AA39L9A7_SARSR</name>
<protein>
    <recommendedName>
        <fullName evidence="5">CENP-V/GFA domain-containing protein</fullName>
    </recommendedName>
</protein>
<dbReference type="Gene3D" id="3.90.1590.10">
    <property type="entry name" value="glutathione-dependent formaldehyde- activating enzyme (gfa)"/>
    <property type="match status" value="1"/>
</dbReference>
<dbReference type="GO" id="GO:0016846">
    <property type="term" value="F:carbon-sulfur lyase activity"/>
    <property type="evidence" value="ECO:0007669"/>
    <property type="project" value="InterPro"/>
</dbReference>
<gene>
    <name evidence="6" type="ORF">NLU13_5090</name>
</gene>
<keyword evidence="3" id="KW-0862">Zinc</keyword>
<evidence type="ECO:0000259" key="5">
    <source>
        <dbReference type="PROSITE" id="PS51891"/>
    </source>
</evidence>
<feature type="domain" description="CENP-V/GFA" evidence="5">
    <location>
        <begin position="36"/>
        <end position="155"/>
    </location>
</feature>
<dbReference type="InterPro" id="IPR011057">
    <property type="entry name" value="Mss4-like_sf"/>
</dbReference>
<dbReference type="SUPFAM" id="SSF51316">
    <property type="entry name" value="Mss4-like"/>
    <property type="match status" value="1"/>
</dbReference>
<dbReference type="PANTHER" id="PTHR33337:SF40">
    <property type="entry name" value="CENP-V_GFA DOMAIN-CONTAINING PROTEIN-RELATED"/>
    <property type="match status" value="1"/>
</dbReference>
<dbReference type="Pfam" id="PF04828">
    <property type="entry name" value="GFA"/>
    <property type="match status" value="1"/>
</dbReference>
<organism evidence="6 7">
    <name type="scientific">Sarocladium strictum</name>
    <name type="common">Black bundle disease fungus</name>
    <name type="synonym">Acremonium strictum</name>
    <dbReference type="NCBI Taxonomy" id="5046"/>
    <lineage>
        <taxon>Eukaryota</taxon>
        <taxon>Fungi</taxon>
        <taxon>Dikarya</taxon>
        <taxon>Ascomycota</taxon>
        <taxon>Pezizomycotina</taxon>
        <taxon>Sordariomycetes</taxon>
        <taxon>Hypocreomycetidae</taxon>
        <taxon>Hypocreales</taxon>
        <taxon>Sarocladiaceae</taxon>
        <taxon>Sarocladium</taxon>
    </lineage>
</organism>
<reference evidence="6" key="1">
    <citation type="submission" date="2022-10" db="EMBL/GenBank/DDBJ databases">
        <title>Determination and structural analysis of whole genome sequence of Sarocladium strictum F4-1.</title>
        <authorList>
            <person name="Hu L."/>
            <person name="Jiang Y."/>
        </authorList>
    </citation>
    <scope>NUCLEOTIDE SEQUENCE</scope>
    <source>
        <strain evidence="6">F4-1</strain>
    </source>
</reference>
<evidence type="ECO:0000256" key="1">
    <source>
        <dbReference type="ARBA" id="ARBA00005495"/>
    </source>
</evidence>
<dbReference type="EMBL" id="JAPDFR010000003">
    <property type="protein sequence ID" value="KAK0388847.1"/>
    <property type="molecule type" value="Genomic_DNA"/>
</dbReference>
<evidence type="ECO:0000256" key="2">
    <source>
        <dbReference type="ARBA" id="ARBA00022723"/>
    </source>
</evidence>
<keyword evidence="4" id="KW-0456">Lyase</keyword>
<comment type="similarity">
    <text evidence="1">Belongs to the Gfa family.</text>
</comment>